<dbReference type="Proteomes" id="UP000186098">
    <property type="component" value="Unassembled WGS sequence"/>
</dbReference>
<evidence type="ECO:0000259" key="1">
    <source>
        <dbReference type="Pfam" id="PF13403"/>
    </source>
</evidence>
<reference evidence="3" key="1">
    <citation type="submission" date="2017-01" db="EMBL/GenBank/DDBJ databases">
        <authorList>
            <person name="Varghese N."/>
            <person name="Submissions S."/>
        </authorList>
    </citation>
    <scope>NUCLEOTIDE SEQUENCE [LARGE SCALE GENOMIC DNA]</scope>
    <source>
        <strain evidence="3">DSM 18714</strain>
    </source>
</reference>
<dbReference type="AlphaFoldDB" id="A0A1N7L933"/>
<dbReference type="Pfam" id="PF13403">
    <property type="entry name" value="Hint_2"/>
    <property type="match status" value="1"/>
</dbReference>
<accession>A0A1N7L933</accession>
<evidence type="ECO:0000313" key="2">
    <source>
        <dbReference type="EMBL" id="SIS70293.1"/>
    </source>
</evidence>
<gene>
    <name evidence="2" type="ORF">SAMN05421795_102704</name>
</gene>
<name>A0A1N7L933_9RHOB</name>
<keyword evidence="3" id="KW-1185">Reference proteome</keyword>
<dbReference type="InterPro" id="IPR036844">
    <property type="entry name" value="Hint_dom_sf"/>
</dbReference>
<dbReference type="SUPFAM" id="SSF51294">
    <property type="entry name" value="Hedgehog/intein (Hint) domain"/>
    <property type="match status" value="1"/>
</dbReference>
<proteinExistence type="predicted"/>
<protein>
    <submittedName>
        <fullName evidence="2">Hint domain-containing protein</fullName>
    </submittedName>
</protein>
<organism evidence="2 3">
    <name type="scientific">Phaeovulum vinaykumarii</name>
    <dbReference type="NCBI Taxonomy" id="407234"/>
    <lineage>
        <taxon>Bacteria</taxon>
        <taxon>Pseudomonadati</taxon>
        <taxon>Pseudomonadota</taxon>
        <taxon>Alphaproteobacteria</taxon>
        <taxon>Rhodobacterales</taxon>
        <taxon>Paracoccaceae</taxon>
        <taxon>Phaeovulum</taxon>
    </lineage>
</organism>
<evidence type="ECO:0000313" key="3">
    <source>
        <dbReference type="Proteomes" id="UP000186098"/>
    </source>
</evidence>
<dbReference type="STRING" id="407234.SAMN05421795_102704"/>
<dbReference type="InterPro" id="IPR028992">
    <property type="entry name" value="Hedgehog/Intein_dom"/>
</dbReference>
<dbReference type="EMBL" id="FTOM01000002">
    <property type="protein sequence ID" value="SIS70293.1"/>
    <property type="molecule type" value="Genomic_DNA"/>
</dbReference>
<feature type="domain" description="Hedgehog/Intein (Hint)" evidence="1">
    <location>
        <begin position="257"/>
        <end position="402"/>
    </location>
</feature>
<sequence>MCSNKNFWPVRVLSNATITGNNGSNAATVTNATDGAGVPSQSGASVTVQTTSATVSDTGHFYDVNFVDGDDTLIGVNMPWPNPASGDTLGFDHINMGSGQDFASLSRSGFYSTLDMGGGDDRLILDNSGGRDVLLGDGNDFTRLDMSGADRASEEELAQKVGHAPMDLDGGTGNDTLNLVGDWTLTLSAGNFTLDTDGNGFGDTTTSILRSDQYDQVVGMPALLAGTVRWGDTITLSGGDTVLAQATFANFEDLNAVCFTAGTPIATPAGPVAVETLAEGDLVVTRAGVRPIRWIGRRRLDLVDLMANPKILPIRVAAGAFAPGRPARALRFSPQHRLVVRSAIAQAMFGAPEVLVAARHLLGLDGIEVDGETRTVTYVQMLLDEHAVLAVEGIEAETLFPGPQALRALPADARAEVETLLPGSGDAPVRPALPLLKGRDARALAARHRQAGEPLWS</sequence>